<gene>
    <name evidence="11 15" type="primary">secA</name>
    <name evidence="15" type="ORF">K2F26_05880</name>
</gene>
<sequence length="929" mass="106229">MLKLLLGDPNARKLKKYQPYITEINLLEEEIKALSDDELRSKTTEFKQRLSKGETLDDILPEAFTVVRESARRVLGLRHFDVQLLGGTILHTGQIAEMKTGEGKTLVATLPSYLNALTGKGVHVITVNDYLARRDAEWMGQVHRFLGLSVGLIQANMSPTERKKNYDCDITYVTNSEIGFDYLRDNMATSMAEVVQRPFNYCVIDEVDSILIDEARTPLIISGQVERPTAKYLQAAEIAFTLKKDEHYEVDEKARNVLLTDEGFAEAENLLNVTDLFDPENPWAHFVFNAIKAKELFLKDVNYIVRNGEVVIVDEFTGRVLPGRRWSDGLHQAIEAKEHVDIQPETQTLATITYQNLFLLYPKLGGMTGTAKTEEVEFEKIYKLEVTIIPTNRVRKRQDLSDMVFKTEMGKWRAIARECAEMHENGRPVLVGTTSVEKSELLSRLLKEIDIPHELLNARPENVEREAEIIAQAGRRGAVTIATNMAGRGTDIILGGNSEYMARLKLREYFMPRIVSPEDEDTFGLQRASGLPTGHGGGQGFVPGKKVKTWRASPEIFPTQISKETEQLLKEAVEVAVKAYGERSLPELEAEEKIAVAAEKAPTDDPVIQKLREAYQRIKHEYEEFTSTEHDDVVSRGGLHVIGTERHESRRIDNQLRGRAGRQGDPGTTRFFLSLEDNLLRIFGGDRVAGLMNAFQVEEDMPIESGMLTRSLEGAQKKVETYYYDIRKQVFEYDEVMNNQRRAIYAERRRVLEGQDLKEQVIKYAEKTMDDIVDYYINPDLPSEEWELEKLVDKVKEFVYLLADMQSSQLEDMGVPEIKAFLHEQARIAYDIKEAQIDQIQPGLMRQAERFFILQRIDTLWREHLQQMDALRESVGLRGYGQKDPLIEYKSEGYELFLDMMVNIRRDVVYSLFMFQPQPQPTVQTSEMV</sequence>
<comment type="function">
    <text evidence="11">Probably participates in protein translocation into and across both the cytoplasmic and thylakoid membranes in cyanobacterial cells.</text>
</comment>
<dbReference type="PROSITE" id="PS51192">
    <property type="entry name" value="HELICASE_ATP_BIND_1"/>
    <property type="match status" value="1"/>
</dbReference>
<keyword evidence="16" id="KW-1185">Reference proteome</keyword>
<evidence type="ECO:0000256" key="12">
    <source>
        <dbReference type="RuleBase" id="RU003874"/>
    </source>
</evidence>
<dbReference type="PANTHER" id="PTHR30612:SF0">
    <property type="entry name" value="CHLOROPLAST PROTEIN-TRANSPORTING ATPASE"/>
    <property type="match status" value="1"/>
</dbReference>
<dbReference type="NCBIfam" id="TIGR00963">
    <property type="entry name" value="secA"/>
    <property type="match status" value="1"/>
</dbReference>
<dbReference type="SMART" id="SM00957">
    <property type="entry name" value="SecA_DEAD"/>
    <property type="match status" value="1"/>
</dbReference>
<dbReference type="InterPro" id="IPR011116">
    <property type="entry name" value="SecA_Wing/Scaffold"/>
</dbReference>
<dbReference type="Pfam" id="PF21090">
    <property type="entry name" value="P-loop_SecA"/>
    <property type="match status" value="1"/>
</dbReference>
<feature type="binding site" evidence="11">
    <location>
        <begin position="101"/>
        <end position="105"/>
    </location>
    <ligand>
        <name>ATP</name>
        <dbReference type="ChEBI" id="CHEBI:30616"/>
    </ligand>
</feature>
<evidence type="ECO:0000256" key="4">
    <source>
        <dbReference type="ARBA" id="ARBA00022475"/>
    </source>
</evidence>
<evidence type="ECO:0000313" key="16">
    <source>
        <dbReference type="Proteomes" id="UP000826540"/>
    </source>
</evidence>
<dbReference type="SUPFAM" id="SSF52540">
    <property type="entry name" value="P-loop containing nucleoside triphosphate hydrolases"/>
    <property type="match status" value="2"/>
</dbReference>
<dbReference type="Gene3D" id="3.90.1440.10">
    <property type="entry name" value="SecA, preprotein cross-linking domain"/>
    <property type="match status" value="1"/>
</dbReference>
<dbReference type="PROSITE" id="PS01312">
    <property type="entry name" value="SECA"/>
    <property type="match status" value="1"/>
</dbReference>
<feature type="binding site" evidence="11">
    <location>
        <position position="491"/>
    </location>
    <ligand>
        <name>ATP</name>
        <dbReference type="ChEBI" id="CHEBI:30616"/>
    </ligand>
</feature>
<dbReference type="EC" id="7.4.2.8" evidence="11"/>
<keyword evidence="11" id="KW-0963">Cytoplasm</keyword>
<evidence type="ECO:0000259" key="13">
    <source>
        <dbReference type="PROSITE" id="PS51192"/>
    </source>
</evidence>
<dbReference type="InterPro" id="IPR011115">
    <property type="entry name" value="SecA_DEAD"/>
</dbReference>
<evidence type="ECO:0000256" key="8">
    <source>
        <dbReference type="ARBA" id="ARBA00022967"/>
    </source>
</evidence>
<comment type="function">
    <text evidence="11">Part of the Sec protein translocase complex. Interacts with the SecYEG preprotein conducting channel. Has a central role in coupling the hydrolysis of ATP to the transfer of proteins into and across the cell membrane, serving as an ATP-driven molecular motor driving the stepwise translocation of polypeptide chains across the membrane.</text>
</comment>
<keyword evidence="5 11" id="KW-0547">Nucleotide-binding</keyword>
<keyword evidence="10 11" id="KW-0472">Membrane</keyword>
<dbReference type="InterPro" id="IPR014018">
    <property type="entry name" value="SecA_motor_DEAD"/>
</dbReference>
<dbReference type="PRINTS" id="PR00906">
    <property type="entry name" value="SECA"/>
</dbReference>
<dbReference type="Pfam" id="PF07516">
    <property type="entry name" value="SecA_SW"/>
    <property type="match status" value="1"/>
</dbReference>
<comment type="similarity">
    <text evidence="2 11 12">Belongs to the SecA family.</text>
</comment>
<dbReference type="HAMAP" id="MF_01382">
    <property type="entry name" value="SecA"/>
    <property type="match status" value="1"/>
</dbReference>
<evidence type="ECO:0000259" key="14">
    <source>
        <dbReference type="PROSITE" id="PS51196"/>
    </source>
</evidence>
<dbReference type="EMBL" id="CP080598">
    <property type="protein sequence ID" value="QYX32876.1"/>
    <property type="molecule type" value="Genomic_DNA"/>
</dbReference>
<dbReference type="InterPro" id="IPR036266">
    <property type="entry name" value="SecA_Wing/Scaffold_sf"/>
</dbReference>
<feature type="domain" description="SecA family profile" evidence="14">
    <location>
        <begin position="1"/>
        <end position="704"/>
    </location>
</feature>
<dbReference type="Proteomes" id="UP000826540">
    <property type="component" value="Chromosome"/>
</dbReference>
<evidence type="ECO:0000256" key="1">
    <source>
        <dbReference type="ARBA" id="ARBA00004170"/>
    </source>
</evidence>
<evidence type="ECO:0000256" key="9">
    <source>
        <dbReference type="ARBA" id="ARBA00023010"/>
    </source>
</evidence>
<dbReference type="CDD" id="cd18803">
    <property type="entry name" value="SF2_C_secA"/>
    <property type="match status" value="1"/>
</dbReference>
<dbReference type="InterPro" id="IPR020937">
    <property type="entry name" value="SecA_CS"/>
</dbReference>
<dbReference type="CDD" id="cd17928">
    <property type="entry name" value="DEXDc_SecA"/>
    <property type="match status" value="1"/>
</dbReference>
<dbReference type="SUPFAM" id="SSF81767">
    <property type="entry name" value="Pre-protein crosslinking domain of SecA"/>
    <property type="match status" value="1"/>
</dbReference>
<accession>A0ABX8X2K1</accession>
<evidence type="ECO:0000256" key="2">
    <source>
        <dbReference type="ARBA" id="ARBA00007650"/>
    </source>
</evidence>
<dbReference type="InterPro" id="IPR027417">
    <property type="entry name" value="P-loop_NTPase"/>
</dbReference>
<dbReference type="SMART" id="SM00958">
    <property type="entry name" value="SecA_PP_bind"/>
    <property type="match status" value="1"/>
</dbReference>
<dbReference type="Gene3D" id="3.40.50.300">
    <property type="entry name" value="P-loop containing nucleotide triphosphate hydrolases"/>
    <property type="match status" value="2"/>
</dbReference>
<dbReference type="PANTHER" id="PTHR30612">
    <property type="entry name" value="SECA INNER MEMBRANE COMPONENT OF SEC PROTEIN SECRETION SYSTEM"/>
    <property type="match status" value="1"/>
</dbReference>
<dbReference type="InterPro" id="IPR036670">
    <property type="entry name" value="SecA_X-link_sf"/>
</dbReference>
<reference evidence="15 16" key="1">
    <citation type="journal article" date="2022" name="J. Am. Chem. Soc.">
        <title>Biosynthesis of Guanitoxin Enables Global Environmental Detection in Freshwater Cyanobacteria.</title>
        <authorList>
            <person name="Lima S.T."/>
            <person name="Fallon T.R."/>
            <person name="Cordoza J.L."/>
            <person name="Chekan J.R."/>
            <person name="Delbaje E."/>
            <person name="Hopiavuori A.R."/>
            <person name="Alvarenga D.O."/>
            <person name="Wood S.M."/>
            <person name="Luhavaya H."/>
            <person name="Baumgartner J.T."/>
            <person name="Dorr F.A."/>
            <person name="Etchegaray A."/>
            <person name="Pinto E."/>
            <person name="McKinnie S.M.K."/>
            <person name="Fiore M.F."/>
            <person name="Moore B.S."/>
        </authorList>
    </citation>
    <scope>NUCLEOTIDE SEQUENCE [LARGE SCALE GENOMIC DNA]</scope>
    <source>
        <strain evidence="15 16">ITEP-024</strain>
    </source>
</reference>
<keyword evidence="3 11" id="KW-0813">Transport</keyword>
<keyword evidence="4" id="KW-1003">Cell membrane</keyword>
<dbReference type="Gene3D" id="1.10.3060.10">
    <property type="entry name" value="Helical scaffold and wing domains of SecA"/>
    <property type="match status" value="1"/>
</dbReference>
<evidence type="ECO:0000256" key="6">
    <source>
        <dbReference type="ARBA" id="ARBA00022840"/>
    </source>
</evidence>
<evidence type="ECO:0000256" key="11">
    <source>
        <dbReference type="HAMAP-Rule" id="MF_01382"/>
    </source>
</evidence>
<evidence type="ECO:0000256" key="10">
    <source>
        <dbReference type="ARBA" id="ARBA00023136"/>
    </source>
</evidence>
<keyword evidence="9 11" id="KW-0811">Translocation</keyword>
<comment type="catalytic activity">
    <reaction evidence="11">
        <text>ATP + H2O + cellular proteinSide 1 = ADP + phosphate + cellular proteinSide 2.</text>
        <dbReference type="EC" id="7.4.2.8"/>
    </reaction>
</comment>
<keyword evidence="6 11" id="KW-0067">ATP-binding</keyword>
<name>A0ABX8X2K1_9CYAN</name>
<feature type="domain" description="Helicase ATP-binding" evidence="13">
    <location>
        <begin position="85"/>
        <end position="243"/>
    </location>
</feature>
<proteinExistence type="inferred from homology"/>
<dbReference type="InterPro" id="IPR014001">
    <property type="entry name" value="Helicase_ATP-bd"/>
</dbReference>
<evidence type="ECO:0000256" key="3">
    <source>
        <dbReference type="ARBA" id="ARBA00022448"/>
    </source>
</evidence>
<feature type="binding site" evidence="11">
    <location>
        <position position="83"/>
    </location>
    <ligand>
        <name>ATP</name>
        <dbReference type="ChEBI" id="CHEBI:30616"/>
    </ligand>
</feature>
<evidence type="ECO:0000313" key="15">
    <source>
        <dbReference type="EMBL" id="QYX32876.1"/>
    </source>
</evidence>
<dbReference type="PROSITE" id="PS51196">
    <property type="entry name" value="SECA_MOTOR_DEAD"/>
    <property type="match status" value="1"/>
</dbReference>
<keyword evidence="7 11" id="KW-0653">Protein transport</keyword>
<dbReference type="InterPro" id="IPR011130">
    <property type="entry name" value="SecA_preprotein_X-link_dom"/>
</dbReference>
<evidence type="ECO:0000256" key="5">
    <source>
        <dbReference type="ARBA" id="ARBA00022741"/>
    </source>
</evidence>
<dbReference type="InterPro" id="IPR000185">
    <property type="entry name" value="SecA"/>
</dbReference>
<protein>
    <recommendedName>
        <fullName evidence="11 12">Protein translocase subunit SecA</fullName>
        <ecNumber evidence="11">7.4.2.8</ecNumber>
    </recommendedName>
</protein>
<dbReference type="Pfam" id="PF01043">
    <property type="entry name" value="SecA_PP_bind"/>
    <property type="match status" value="1"/>
</dbReference>
<dbReference type="InterPro" id="IPR044722">
    <property type="entry name" value="SecA_SF2_C"/>
</dbReference>
<evidence type="ECO:0000256" key="7">
    <source>
        <dbReference type="ARBA" id="ARBA00022927"/>
    </source>
</evidence>
<keyword evidence="11" id="KW-0793">Thylakoid</keyword>
<comment type="subunit">
    <text evidence="11">Monomer and homodimer. Part of the essential Sec protein translocation apparatus which comprises SecA, SecYEG and auxiliary proteins SecDF. Other proteins may also be involved.</text>
</comment>
<dbReference type="SUPFAM" id="SSF81886">
    <property type="entry name" value="Helical scaffold and wing domains of SecA"/>
    <property type="match status" value="1"/>
</dbReference>
<dbReference type="RefSeq" id="WP_220610721.1">
    <property type="nucleotide sequence ID" value="NZ_CP080598.1"/>
</dbReference>
<keyword evidence="8 11" id="KW-1278">Translocase</keyword>
<dbReference type="Pfam" id="PF07517">
    <property type="entry name" value="SecA_DEAD"/>
    <property type="match status" value="1"/>
</dbReference>
<organism evidence="15 16">
    <name type="scientific">Sphaerospermopsis torques-reginae ITEP-024</name>
    <dbReference type="NCBI Taxonomy" id="984208"/>
    <lineage>
        <taxon>Bacteria</taxon>
        <taxon>Bacillati</taxon>
        <taxon>Cyanobacteriota</taxon>
        <taxon>Cyanophyceae</taxon>
        <taxon>Nostocales</taxon>
        <taxon>Aphanizomenonaceae</taxon>
        <taxon>Sphaerospermopsis</taxon>
        <taxon>Sphaerospermopsis torques-reginae</taxon>
    </lineage>
</organism>
<comment type="subcellular location">
    <subcellularLocation>
        <location evidence="11">Cell inner membrane</location>
        <topology evidence="11">Peripheral membrane protein</topology>
        <orientation evidence="11">Cytoplasmic side</orientation>
    </subcellularLocation>
    <subcellularLocation>
        <location evidence="11">Cellular thylakoid membrane</location>
        <topology evidence="11">Peripheral membrane protein</topology>
        <orientation evidence="11">Cytoplasmic side</orientation>
    </subcellularLocation>
    <subcellularLocation>
        <location evidence="11">Cytoplasm</location>
    </subcellularLocation>
    <subcellularLocation>
        <location evidence="1">Membrane</location>
        <topology evidence="1">Peripheral membrane protein</topology>
    </subcellularLocation>
</comment>